<gene>
    <name evidence="5" type="ORF">SAMN04488528_101320</name>
</gene>
<feature type="repeat" description="Cell wall-binding" evidence="3">
    <location>
        <begin position="474"/>
        <end position="493"/>
    </location>
</feature>
<organism evidence="5 6">
    <name type="scientific">Clostridium frigidicarnis</name>
    <dbReference type="NCBI Taxonomy" id="84698"/>
    <lineage>
        <taxon>Bacteria</taxon>
        <taxon>Bacillati</taxon>
        <taxon>Bacillota</taxon>
        <taxon>Clostridia</taxon>
        <taxon>Eubacteriales</taxon>
        <taxon>Clostridiaceae</taxon>
        <taxon>Clostridium</taxon>
    </lineage>
</organism>
<dbReference type="Gene3D" id="3.20.20.80">
    <property type="entry name" value="Glycosidases"/>
    <property type="match status" value="1"/>
</dbReference>
<dbReference type="Pfam" id="PF02638">
    <property type="entry name" value="GHL10"/>
    <property type="match status" value="1"/>
</dbReference>
<proteinExistence type="predicted"/>
<name>A0A1I0YGQ2_9CLOT</name>
<keyword evidence="5" id="KW-0449">Lipoprotein</keyword>
<dbReference type="SUPFAM" id="SSF69360">
    <property type="entry name" value="Cell wall binding repeat"/>
    <property type="match status" value="2"/>
</dbReference>
<keyword evidence="2" id="KW-0677">Repeat</keyword>
<dbReference type="SUPFAM" id="SSF51445">
    <property type="entry name" value="(Trans)glycosidases"/>
    <property type="match status" value="1"/>
</dbReference>
<feature type="repeat" description="Cell wall-binding" evidence="3">
    <location>
        <begin position="434"/>
        <end position="453"/>
    </location>
</feature>
<feature type="repeat" description="Cell wall-binding" evidence="3">
    <location>
        <begin position="454"/>
        <end position="473"/>
    </location>
</feature>
<sequence length="594" mass="69114">MNSKKKRISLVVSFVLAFIFVYAIGNVNAYALNDNEEMRATWLTTVWNNDWPLTSDYNNLERQKITLKENLDFVKNQNLNTVFFQVRTMGDAFYPSNYAPWSRFLTGTLGKNPGYDPLKLAVDEAHARGLEIHPWFNPFRISTDGDNFDKQGYINSLPNGSALKNNPQWIVQYGNYHCLDIGIPEARKYVIDSITEVVKNYNIDGIHLDDYFYPYPKDNIVFPDDETFNKYGQGYSNKEDWRRDNINKFVKDLNSSIKSEKPQVKFGISPFGIWRNGSSVGGSNTNGLSSYDAIYVDSKKWVQEEWLDYIVPQIYWAFDTKVAPYGELVDWWSKQVEGKKVHLYIGQATYKINDQFGSDEIINQIKYNRNNKNVKGSSFFSLRDLKDNKDGILERLKTVYNTKADVPNMNWLNGNGWVQRGGIWYFYNSDGSMAKDWQYINGTWYYFNNNGVMTTGWVKINNTWYYLDSNGAMKTGWINLNGTWYYLDSNGSMRTDWINLNGNWYYLDSSGAMRTGWTNVNGFWYYLESTGVMKTGWVKLDKSWYYLDGSGAMKTGWLQLGKDWYYLKEDGRMVTGWFTVDGKNYYFNDSGLLL</sequence>
<dbReference type="PANTHER" id="PTHR43405">
    <property type="entry name" value="GLYCOSYL HYDROLASE DIGH"/>
    <property type="match status" value="1"/>
</dbReference>
<evidence type="ECO:0000313" key="6">
    <source>
        <dbReference type="Proteomes" id="UP000198619"/>
    </source>
</evidence>
<feature type="repeat" description="Cell wall-binding" evidence="3">
    <location>
        <begin position="414"/>
        <end position="433"/>
    </location>
</feature>
<dbReference type="OrthoDB" id="43070at2"/>
<keyword evidence="6" id="KW-1185">Reference proteome</keyword>
<dbReference type="Proteomes" id="UP000198619">
    <property type="component" value="Unassembled WGS sequence"/>
</dbReference>
<evidence type="ECO:0000256" key="3">
    <source>
        <dbReference type="PROSITE-ProRule" id="PRU00591"/>
    </source>
</evidence>
<dbReference type="Pfam" id="PF01473">
    <property type="entry name" value="Choline_bind_1"/>
    <property type="match status" value="3"/>
</dbReference>
<reference evidence="5 6" key="1">
    <citation type="submission" date="2016-10" db="EMBL/GenBank/DDBJ databases">
        <authorList>
            <person name="de Groot N.N."/>
        </authorList>
    </citation>
    <scope>NUCLEOTIDE SEQUENCE [LARGE SCALE GENOMIC DNA]</scope>
    <source>
        <strain evidence="5 6">DSM 12271</strain>
    </source>
</reference>
<dbReference type="STRING" id="84698.SAMN04488528_101320"/>
<dbReference type="InterPro" id="IPR018337">
    <property type="entry name" value="Cell_wall/Cho-bd_repeat"/>
</dbReference>
<evidence type="ECO:0000256" key="1">
    <source>
        <dbReference type="ARBA" id="ARBA00022729"/>
    </source>
</evidence>
<evidence type="ECO:0000313" key="5">
    <source>
        <dbReference type="EMBL" id="SFB12332.1"/>
    </source>
</evidence>
<feature type="domain" description="Glycosyl hydrolase-like 10" evidence="4">
    <location>
        <begin position="37"/>
        <end position="355"/>
    </location>
</feature>
<dbReference type="Pfam" id="PF19127">
    <property type="entry name" value="Choline_bind_3"/>
    <property type="match status" value="2"/>
</dbReference>
<dbReference type="PANTHER" id="PTHR43405:SF1">
    <property type="entry name" value="GLYCOSYL HYDROLASE DIGH"/>
    <property type="match status" value="1"/>
</dbReference>
<feature type="repeat" description="Cell wall-binding" evidence="3">
    <location>
        <begin position="534"/>
        <end position="553"/>
    </location>
</feature>
<accession>A0A1I0YGQ2</accession>
<keyword evidence="1" id="KW-0732">Signal</keyword>
<feature type="repeat" description="Cell wall-binding" evidence="3">
    <location>
        <begin position="574"/>
        <end position="593"/>
    </location>
</feature>
<dbReference type="RefSeq" id="WP_090040972.1">
    <property type="nucleotide sequence ID" value="NZ_FOKI01000013.1"/>
</dbReference>
<dbReference type="PROSITE" id="PS51170">
    <property type="entry name" value="CW"/>
    <property type="match status" value="9"/>
</dbReference>
<dbReference type="Gene3D" id="2.10.270.10">
    <property type="entry name" value="Cholin Binding"/>
    <property type="match status" value="4"/>
</dbReference>
<evidence type="ECO:0000259" key="4">
    <source>
        <dbReference type="Pfam" id="PF02638"/>
    </source>
</evidence>
<dbReference type="InterPro" id="IPR003790">
    <property type="entry name" value="GHL10"/>
</dbReference>
<evidence type="ECO:0000256" key="2">
    <source>
        <dbReference type="ARBA" id="ARBA00022737"/>
    </source>
</evidence>
<feature type="repeat" description="Cell wall-binding" evidence="3">
    <location>
        <begin position="494"/>
        <end position="513"/>
    </location>
</feature>
<feature type="repeat" description="Cell wall-binding" evidence="3">
    <location>
        <begin position="514"/>
        <end position="533"/>
    </location>
</feature>
<dbReference type="InterPro" id="IPR017853">
    <property type="entry name" value="GH"/>
</dbReference>
<feature type="repeat" description="Cell wall-binding" evidence="3">
    <location>
        <begin position="554"/>
        <end position="573"/>
    </location>
</feature>
<dbReference type="EMBL" id="FOKI01000013">
    <property type="protein sequence ID" value="SFB12332.1"/>
    <property type="molecule type" value="Genomic_DNA"/>
</dbReference>
<dbReference type="AlphaFoldDB" id="A0A1I0YGQ2"/>
<protein>
    <submittedName>
        <fullName evidence="5">Uncharacterized lipoprotein YddW, UPF0748 family</fullName>
    </submittedName>
</protein>
<dbReference type="InterPro" id="IPR052177">
    <property type="entry name" value="Divisome_Glycosyl_Hydrolase"/>
</dbReference>